<comment type="caution">
    <text evidence="3">The sequence shown here is derived from an EMBL/GenBank/DDBJ whole genome shotgun (WGS) entry which is preliminary data.</text>
</comment>
<dbReference type="Gene3D" id="2.80.10.50">
    <property type="match status" value="1"/>
</dbReference>
<evidence type="ECO:0000313" key="3">
    <source>
        <dbReference type="EMBL" id="RCH55280.1"/>
    </source>
</evidence>
<dbReference type="Pfam" id="PF16396">
    <property type="entry name" value="DUF5005"/>
    <property type="match status" value="1"/>
</dbReference>
<keyword evidence="1" id="KW-0732">Signal</keyword>
<dbReference type="OrthoDB" id="9801455at2"/>
<reference evidence="3 4" key="1">
    <citation type="submission" date="2018-05" db="EMBL/GenBank/DDBJ databases">
        <title>Mucilaginibacter hurinus sp. nov., isolated from briquette warehouse soil.</title>
        <authorList>
            <person name="Choi L."/>
        </authorList>
    </citation>
    <scope>NUCLEOTIDE SEQUENCE [LARGE SCALE GENOMIC DNA]</scope>
    <source>
        <strain evidence="3 4">ZR32</strain>
    </source>
</reference>
<dbReference type="InterPro" id="IPR032169">
    <property type="entry name" value="DUF5005"/>
</dbReference>
<name>A0A367GPS1_9SPHI</name>
<dbReference type="Proteomes" id="UP000253209">
    <property type="component" value="Unassembled WGS sequence"/>
</dbReference>
<protein>
    <recommendedName>
        <fullName evidence="2">Ricin B lectin domain-containing protein</fullName>
    </recommendedName>
</protein>
<evidence type="ECO:0000259" key="2">
    <source>
        <dbReference type="Pfam" id="PF14200"/>
    </source>
</evidence>
<evidence type="ECO:0000313" key="4">
    <source>
        <dbReference type="Proteomes" id="UP000253209"/>
    </source>
</evidence>
<keyword evidence="4" id="KW-1185">Reference proteome</keyword>
<evidence type="ECO:0000256" key="1">
    <source>
        <dbReference type="SAM" id="SignalP"/>
    </source>
</evidence>
<dbReference type="SUPFAM" id="SSF50370">
    <property type="entry name" value="Ricin B-like lectins"/>
    <property type="match status" value="1"/>
</dbReference>
<dbReference type="RefSeq" id="WP_114004902.1">
    <property type="nucleotide sequence ID" value="NZ_QGDC01000004.1"/>
</dbReference>
<feature type="signal peptide" evidence="1">
    <location>
        <begin position="1"/>
        <end position="17"/>
    </location>
</feature>
<dbReference type="InterPro" id="IPR000772">
    <property type="entry name" value="Ricin_B_lectin"/>
</dbReference>
<dbReference type="EMBL" id="QGDC01000004">
    <property type="protein sequence ID" value="RCH55280.1"/>
    <property type="molecule type" value="Genomic_DNA"/>
</dbReference>
<accession>A0A367GPS1</accession>
<dbReference type="PROSITE" id="PS50231">
    <property type="entry name" value="RICIN_B_LECTIN"/>
    <property type="match status" value="1"/>
</dbReference>
<dbReference type="AlphaFoldDB" id="A0A367GPS1"/>
<feature type="chain" id="PRO_5016785243" description="Ricin B lectin domain-containing protein" evidence="1">
    <location>
        <begin position="18"/>
        <end position="547"/>
    </location>
</feature>
<dbReference type="Pfam" id="PF14200">
    <property type="entry name" value="RicinB_lectin_2"/>
    <property type="match status" value="1"/>
</dbReference>
<organism evidence="3 4">
    <name type="scientific">Mucilaginibacter hurinus</name>
    <dbReference type="NCBI Taxonomy" id="2201324"/>
    <lineage>
        <taxon>Bacteria</taxon>
        <taxon>Pseudomonadati</taxon>
        <taxon>Bacteroidota</taxon>
        <taxon>Sphingobacteriia</taxon>
        <taxon>Sphingobacteriales</taxon>
        <taxon>Sphingobacteriaceae</taxon>
        <taxon>Mucilaginibacter</taxon>
    </lineage>
</organism>
<proteinExistence type="predicted"/>
<dbReference type="CDD" id="cd00161">
    <property type="entry name" value="beta-trefoil_Ricin-like"/>
    <property type="match status" value="1"/>
</dbReference>
<feature type="domain" description="Ricin B lectin" evidence="2">
    <location>
        <begin position="94"/>
        <end position="180"/>
    </location>
</feature>
<dbReference type="PROSITE" id="PS51257">
    <property type="entry name" value="PROKAR_LIPOPROTEIN"/>
    <property type="match status" value="1"/>
</dbReference>
<gene>
    <name evidence="3" type="ORF">DJ568_08845</name>
</gene>
<dbReference type="InterPro" id="IPR035992">
    <property type="entry name" value="Ricin_B-like_lectins"/>
</dbReference>
<sequence length="547" mass="59455">MRKQLTYALMASCCLFAASCKKNEPGAQANQSKNQVKRIDVAGEMTGVIPTGVYRFVPETTDASTPQKSIGVVDSSSTVNGKLIESRDFAHNRGQEWQVTSLGSGQYRIVNINSGKALDVPGGTADENEQLWQQPVNTTINGQKWVIEQQGSNAYYRIKTVVNTARGLHVAATTNGTAVRNNAYAGQTANKGYFRIYRVAYKDKAATNFFKRTTGWTNGDGATSVKLSNGKVLWLMDDSGLNLVHSTNGTIPCIFSVNNCAILQSSTTNWSNTATTLTGTGNPYGLFRSNTTSSVNYNWTSSGFEISGTAYIFCSSMTDTGHIQNDALGKFNISTNTVIGYQTLQSFYRADLDAADGDGEGIIEFGRGFHNDGTYVYAWGQHKPWIGGDVYVARFPATTAGVAGAWSFWNGSSWVAGVNNAAIIGYGDAPNPFICKVGTKYLMFSNELSTACNQGTKVYVNVANNPYGPFNYADRKHIYTMDDKFSGNSPWFYWAQGHPEHIANGEILVTYNLNGAQPCIACSGANNPDLYRPKAIRVPLKMIDPSL</sequence>